<feature type="transmembrane region" description="Helical" evidence="2">
    <location>
        <begin position="203"/>
        <end position="222"/>
    </location>
</feature>
<accession>A0A5Q2FG29</accession>
<organism evidence="3 4">
    <name type="scientific">Raineyella fluvialis</name>
    <dbReference type="NCBI Taxonomy" id="2662261"/>
    <lineage>
        <taxon>Bacteria</taxon>
        <taxon>Bacillati</taxon>
        <taxon>Actinomycetota</taxon>
        <taxon>Actinomycetes</taxon>
        <taxon>Propionibacteriales</taxon>
        <taxon>Propionibacteriaceae</taxon>
        <taxon>Raineyella</taxon>
    </lineage>
</organism>
<feature type="region of interest" description="Disordered" evidence="1">
    <location>
        <begin position="1"/>
        <end position="33"/>
    </location>
</feature>
<protein>
    <submittedName>
        <fullName evidence="3">Uncharacterized protein</fullName>
    </submittedName>
</protein>
<dbReference type="RefSeq" id="WP_153571777.1">
    <property type="nucleotide sequence ID" value="NZ_CP045725.1"/>
</dbReference>
<reference evidence="3 4" key="1">
    <citation type="submission" date="2019-10" db="EMBL/GenBank/DDBJ databases">
        <title>Genomic analysis of Raineyella sp. CBA3103.</title>
        <authorList>
            <person name="Roh S.W."/>
        </authorList>
    </citation>
    <scope>NUCLEOTIDE SEQUENCE [LARGE SCALE GENOMIC DNA]</scope>
    <source>
        <strain evidence="3 4">CBA3103</strain>
    </source>
</reference>
<evidence type="ECO:0000313" key="3">
    <source>
        <dbReference type="EMBL" id="QGF23246.1"/>
    </source>
</evidence>
<evidence type="ECO:0000256" key="1">
    <source>
        <dbReference type="SAM" id="MobiDB-lite"/>
    </source>
</evidence>
<keyword evidence="2" id="KW-0472">Membrane</keyword>
<keyword evidence="2" id="KW-0812">Transmembrane</keyword>
<gene>
    <name evidence="3" type="ORF">Rai3103_05735</name>
</gene>
<feature type="compositionally biased region" description="Basic and acidic residues" evidence="1">
    <location>
        <begin position="1"/>
        <end position="18"/>
    </location>
</feature>
<dbReference type="KEGG" id="rain:Rai3103_05735"/>
<feature type="transmembrane region" description="Helical" evidence="2">
    <location>
        <begin position="40"/>
        <end position="62"/>
    </location>
</feature>
<dbReference type="EMBL" id="CP045725">
    <property type="protein sequence ID" value="QGF23246.1"/>
    <property type="molecule type" value="Genomic_DNA"/>
</dbReference>
<name>A0A5Q2FG29_9ACTN</name>
<dbReference type="Proteomes" id="UP000386847">
    <property type="component" value="Chromosome"/>
</dbReference>
<evidence type="ECO:0000313" key="4">
    <source>
        <dbReference type="Proteomes" id="UP000386847"/>
    </source>
</evidence>
<feature type="transmembrane region" description="Helical" evidence="2">
    <location>
        <begin position="74"/>
        <end position="94"/>
    </location>
</feature>
<evidence type="ECO:0000256" key="2">
    <source>
        <dbReference type="SAM" id="Phobius"/>
    </source>
</evidence>
<dbReference type="AlphaFoldDB" id="A0A5Q2FG29"/>
<feature type="transmembrane region" description="Helical" evidence="2">
    <location>
        <begin position="173"/>
        <end position="191"/>
    </location>
</feature>
<keyword evidence="4" id="KW-1185">Reference proteome</keyword>
<proteinExistence type="predicted"/>
<sequence length="235" mass="24295">MADDRRVRPSHQVADHVRPHPRYPDAPQHESLRGDPAAGLAAYVSAGLGAVAVGTLAVMYAVEVPRGGPFVFGRLNDVAGGLFYAATIPVIIQVHRRLPATSASRAGLTTVVVGSGAAAVSGILLALQVIPFVPSTAVSMAGIVSQAAWAALTQHRLLRRPGYPPRLARVGRAIGVAMLAALPVVGLGFTLGRAPGLRAVVNVVGYGVGGLAYVSWPVWLFAVGRHLRGPIAGHV</sequence>
<keyword evidence="2" id="KW-1133">Transmembrane helix</keyword>
<feature type="transmembrane region" description="Helical" evidence="2">
    <location>
        <begin position="106"/>
        <end position="126"/>
    </location>
</feature>